<dbReference type="Pfam" id="PF00581">
    <property type="entry name" value="Rhodanese"/>
    <property type="match status" value="1"/>
</dbReference>
<keyword evidence="1" id="KW-1133">Transmembrane helix</keyword>
<dbReference type="Gene3D" id="3.40.250.10">
    <property type="entry name" value="Rhodanese-like domain"/>
    <property type="match status" value="1"/>
</dbReference>
<protein>
    <submittedName>
        <fullName evidence="3">Rhodanese-related sulfur transferase</fullName>
    </submittedName>
</protein>
<dbReference type="GeneID" id="78357491"/>
<organism evidence="3 4">
    <name type="scientific">Streptococcus hyointestinalis</name>
    <dbReference type="NCBI Taxonomy" id="1337"/>
    <lineage>
        <taxon>Bacteria</taxon>
        <taxon>Bacillati</taxon>
        <taxon>Bacillota</taxon>
        <taxon>Bacilli</taxon>
        <taxon>Lactobacillales</taxon>
        <taxon>Streptococcaceae</taxon>
        <taxon>Streptococcus</taxon>
    </lineage>
</organism>
<dbReference type="EMBL" id="UHFN01000007">
    <property type="protein sequence ID" value="SUN63120.1"/>
    <property type="molecule type" value="Genomic_DNA"/>
</dbReference>
<feature type="transmembrane region" description="Helical" evidence="1">
    <location>
        <begin position="6"/>
        <end position="22"/>
    </location>
</feature>
<evidence type="ECO:0000259" key="2">
    <source>
        <dbReference type="PROSITE" id="PS50206"/>
    </source>
</evidence>
<sequence>MLIWVLVAIMVCVMLYTAWNYFRVRRAATFLDNPSFEEKIHTGQLIDIREPSSFQTKHILGARNLPASQLKNSLSAIRKDKPVLIYDSTRSQSLPRTIIMLKKAGYQDLYVLKDGLDYWNGKIKEKKQ</sequence>
<dbReference type="GO" id="GO:0016740">
    <property type="term" value="F:transferase activity"/>
    <property type="evidence" value="ECO:0007669"/>
    <property type="project" value="UniProtKB-KW"/>
</dbReference>
<name>A0A380KFT5_9STRE</name>
<accession>A0A380KFT5</accession>
<dbReference type="PANTHER" id="PTHR43031:SF18">
    <property type="entry name" value="RHODANESE-RELATED SULFURTRANSFERASES"/>
    <property type="match status" value="1"/>
</dbReference>
<dbReference type="OrthoDB" id="9808735at2"/>
<feature type="domain" description="Rhodanese" evidence="2">
    <location>
        <begin position="39"/>
        <end position="128"/>
    </location>
</feature>
<evidence type="ECO:0000313" key="3">
    <source>
        <dbReference type="EMBL" id="SUN63120.1"/>
    </source>
</evidence>
<evidence type="ECO:0000256" key="1">
    <source>
        <dbReference type="SAM" id="Phobius"/>
    </source>
</evidence>
<dbReference type="InterPro" id="IPR036873">
    <property type="entry name" value="Rhodanese-like_dom_sf"/>
</dbReference>
<dbReference type="CDD" id="cd00158">
    <property type="entry name" value="RHOD"/>
    <property type="match status" value="1"/>
</dbReference>
<keyword evidence="4" id="KW-1185">Reference proteome</keyword>
<gene>
    <name evidence="3" type="primary">yibN</name>
    <name evidence="3" type="ORF">NCTC12224_02247</name>
</gene>
<proteinExistence type="predicted"/>
<dbReference type="SUPFAM" id="SSF52821">
    <property type="entry name" value="Rhodanese/Cell cycle control phosphatase"/>
    <property type="match status" value="1"/>
</dbReference>
<dbReference type="Proteomes" id="UP000254924">
    <property type="component" value="Unassembled WGS sequence"/>
</dbReference>
<dbReference type="RefSeq" id="WP_115270677.1">
    <property type="nucleotide sequence ID" value="NZ_CP185251.1"/>
</dbReference>
<keyword evidence="1" id="KW-0812">Transmembrane</keyword>
<dbReference type="PANTHER" id="PTHR43031">
    <property type="entry name" value="FAD-DEPENDENT OXIDOREDUCTASE"/>
    <property type="match status" value="1"/>
</dbReference>
<dbReference type="PROSITE" id="PS50206">
    <property type="entry name" value="RHODANESE_3"/>
    <property type="match status" value="1"/>
</dbReference>
<evidence type="ECO:0000313" key="4">
    <source>
        <dbReference type="Proteomes" id="UP000254924"/>
    </source>
</evidence>
<dbReference type="AlphaFoldDB" id="A0A380KFT5"/>
<keyword evidence="3" id="KW-0808">Transferase</keyword>
<dbReference type="InterPro" id="IPR050229">
    <property type="entry name" value="GlpE_sulfurtransferase"/>
</dbReference>
<keyword evidence="1" id="KW-0472">Membrane</keyword>
<dbReference type="SMART" id="SM00450">
    <property type="entry name" value="RHOD"/>
    <property type="match status" value="1"/>
</dbReference>
<dbReference type="InterPro" id="IPR001763">
    <property type="entry name" value="Rhodanese-like_dom"/>
</dbReference>
<reference evidence="3 4" key="1">
    <citation type="submission" date="2018-06" db="EMBL/GenBank/DDBJ databases">
        <authorList>
            <consortium name="Pathogen Informatics"/>
            <person name="Doyle S."/>
        </authorList>
    </citation>
    <scope>NUCLEOTIDE SEQUENCE [LARGE SCALE GENOMIC DNA]</scope>
    <source>
        <strain evidence="3 4">NCTC12224</strain>
    </source>
</reference>